<evidence type="ECO:0000313" key="2">
    <source>
        <dbReference type="EMBL" id="EAH2282386.1"/>
    </source>
</evidence>
<gene>
    <name evidence="2" type="ORF">D4920_09915</name>
    <name evidence="1" type="ORF">D4B11_02610</name>
    <name evidence="3" type="ORF">D5N24_09270</name>
</gene>
<proteinExistence type="predicted"/>
<dbReference type="EMBL" id="AABGHY010000006">
    <property type="protein sequence ID" value="EAH3294585.1"/>
    <property type="molecule type" value="Genomic_DNA"/>
</dbReference>
<evidence type="ECO:0000313" key="4">
    <source>
        <dbReference type="Proteomes" id="UP000530452"/>
    </source>
</evidence>
<dbReference type="Proteomes" id="UP000546397">
    <property type="component" value="Unassembled WGS sequence"/>
</dbReference>
<evidence type="ECO:0000313" key="5">
    <source>
        <dbReference type="Proteomes" id="UP000533021"/>
    </source>
</evidence>
<evidence type="ECO:0008006" key="7">
    <source>
        <dbReference type="Google" id="ProtNLM"/>
    </source>
</evidence>
<dbReference type="RefSeq" id="WP_039187930.1">
    <property type="nucleotide sequence ID" value="NZ_CM003382.1"/>
</dbReference>
<dbReference type="EMBL" id="AABEMN010000003">
    <property type="protein sequence ID" value="EAG9518648.1"/>
    <property type="molecule type" value="Genomic_DNA"/>
</dbReference>
<evidence type="ECO:0000313" key="6">
    <source>
        <dbReference type="Proteomes" id="UP000546397"/>
    </source>
</evidence>
<organism evidence="2 5">
    <name type="scientific">Listeria monocytogenes</name>
    <dbReference type="NCBI Taxonomy" id="1639"/>
    <lineage>
        <taxon>Bacteria</taxon>
        <taxon>Bacillati</taxon>
        <taxon>Bacillota</taxon>
        <taxon>Bacilli</taxon>
        <taxon>Bacillales</taxon>
        <taxon>Listeriaceae</taxon>
        <taxon>Listeria</taxon>
    </lineage>
</organism>
<dbReference type="AlphaFoldDB" id="A0A468LJX2"/>
<dbReference type="EMBL" id="AABFVG010000006">
    <property type="protein sequence ID" value="EAH2282386.1"/>
    <property type="molecule type" value="Genomic_DNA"/>
</dbReference>
<name>A0A468LJX2_LISMN</name>
<dbReference type="PROSITE" id="PS51257">
    <property type="entry name" value="PROKAR_LIPOPROTEIN"/>
    <property type="match status" value="1"/>
</dbReference>
<accession>A0A468LJX2</accession>
<protein>
    <recommendedName>
        <fullName evidence="7">Lipoprotein</fullName>
    </recommendedName>
</protein>
<dbReference type="Proteomes" id="UP000533021">
    <property type="component" value="Unassembled WGS sequence"/>
</dbReference>
<reference evidence="4 5" key="1">
    <citation type="submission" date="2019-04" db="EMBL/GenBank/DDBJ databases">
        <authorList>
            <person name="Ashton P.M."/>
            <person name="Dallman T."/>
            <person name="Nair S."/>
            <person name="De Pinna E."/>
            <person name="Peters T."/>
            <person name="Grant K."/>
        </authorList>
    </citation>
    <scope>NUCLEOTIDE SEQUENCE [LARGE SCALE GENOMIC DNA]</scope>
    <source>
        <strain evidence="2 5">282333</strain>
        <strain evidence="3 4">282352</strain>
        <strain evidence="1 6">289003</strain>
    </source>
</reference>
<dbReference type="Proteomes" id="UP000530452">
    <property type="component" value="Unassembled WGS sequence"/>
</dbReference>
<evidence type="ECO:0000313" key="3">
    <source>
        <dbReference type="EMBL" id="EAH3294585.1"/>
    </source>
</evidence>
<sequence>MKKMILGFVLILNVFLFGCGEPELSIKEKQKDEFVINVNGKTDPGAKVTLIDESGEKSDIVNSEGDFVLVVPRMLSDTTYQVTSEKDDKKTTTKVKVPKKSKLIAYYDFEKQFNELSEQYPGLNTKIPSVDSAKNQQDGFSVSLDGKNIMSIRLSYSENNSDASISSFTDYQNFILSVAATNVILNKAIDGTDTIDFIKNAVDEKEDAKKTVDNIIYNVSNLDYMGDTITSVMIYPK</sequence>
<comment type="caution">
    <text evidence="2">The sequence shown here is derived from an EMBL/GenBank/DDBJ whole genome shotgun (WGS) entry which is preliminary data.</text>
</comment>
<evidence type="ECO:0000313" key="1">
    <source>
        <dbReference type="EMBL" id="EAG9518648.1"/>
    </source>
</evidence>